<comment type="caution">
    <text evidence="2">The sequence shown here is derived from an EMBL/GenBank/DDBJ whole genome shotgun (WGS) entry which is preliminary data.</text>
</comment>
<organism evidence="2 3">
    <name type="scientific">Symbiodinium microadriaticum</name>
    <name type="common">Dinoflagellate</name>
    <name type="synonym">Zooxanthella microadriatica</name>
    <dbReference type="NCBI Taxonomy" id="2951"/>
    <lineage>
        <taxon>Eukaryota</taxon>
        <taxon>Sar</taxon>
        <taxon>Alveolata</taxon>
        <taxon>Dinophyceae</taxon>
        <taxon>Suessiales</taxon>
        <taxon>Symbiodiniaceae</taxon>
        <taxon>Symbiodinium</taxon>
    </lineage>
</organism>
<reference evidence="2 3" key="1">
    <citation type="submission" date="2016-02" db="EMBL/GenBank/DDBJ databases">
        <title>Genome analysis of coral dinoflagellate symbionts highlights evolutionary adaptations to a symbiotic lifestyle.</title>
        <authorList>
            <person name="Aranda M."/>
            <person name="Li Y."/>
            <person name="Liew Y.J."/>
            <person name="Baumgarten S."/>
            <person name="Simakov O."/>
            <person name="Wilson M."/>
            <person name="Piel J."/>
            <person name="Ashoor H."/>
            <person name="Bougouffa S."/>
            <person name="Bajic V.B."/>
            <person name="Ryu T."/>
            <person name="Ravasi T."/>
            <person name="Bayer T."/>
            <person name="Micklem G."/>
            <person name="Kim H."/>
            <person name="Bhak J."/>
            <person name="Lajeunesse T.C."/>
            <person name="Voolstra C.R."/>
        </authorList>
    </citation>
    <scope>NUCLEOTIDE SEQUENCE [LARGE SCALE GENOMIC DNA]</scope>
    <source>
        <strain evidence="2 3">CCMP2467</strain>
    </source>
</reference>
<protein>
    <submittedName>
        <fullName evidence="2">Uncharacterized protein</fullName>
    </submittedName>
</protein>
<feature type="compositionally biased region" description="Low complexity" evidence="1">
    <location>
        <begin position="51"/>
        <end position="60"/>
    </location>
</feature>
<sequence>MLVRIRWLHGTLEPSVAMRQNELPSLLLSACGGAMAMDFLQLLPLGASSSSSVQAGRSSQDAAGASAAPQDEDSTIDDLMRLIEDGPGVGPCRDQDVDELLKSLQPKEGRGTLFWMLDAVSNRLEELSYHCKQLHALNQSLEMENASMRLKLSDIEQALPQRQDFEGQEVNAVATPEVAEVVKPKAPKDVFLRPESDDELPLYECKCPGVFIMGTLQLC</sequence>
<evidence type="ECO:0000313" key="2">
    <source>
        <dbReference type="EMBL" id="OLP79018.1"/>
    </source>
</evidence>
<proteinExistence type="predicted"/>
<feature type="region of interest" description="Disordered" evidence="1">
    <location>
        <begin position="51"/>
        <end position="74"/>
    </location>
</feature>
<dbReference type="EMBL" id="LSRX01001534">
    <property type="protein sequence ID" value="OLP79018.1"/>
    <property type="molecule type" value="Genomic_DNA"/>
</dbReference>
<evidence type="ECO:0000313" key="3">
    <source>
        <dbReference type="Proteomes" id="UP000186817"/>
    </source>
</evidence>
<keyword evidence="3" id="KW-1185">Reference proteome</keyword>
<name>A0A1Q9C7X2_SYMMI</name>
<dbReference type="AlphaFoldDB" id="A0A1Q9C7X2"/>
<accession>A0A1Q9C7X2</accession>
<dbReference type="Proteomes" id="UP000186817">
    <property type="component" value="Unassembled WGS sequence"/>
</dbReference>
<dbReference type="OrthoDB" id="44867at2759"/>
<evidence type="ECO:0000256" key="1">
    <source>
        <dbReference type="SAM" id="MobiDB-lite"/>
    </source>
</evidence>
<gene>
    <name evidence="2" type="ORF">AK812_SmicGene40738</name>
</gene>